<evidence type="ECO:0000259" key="5">
    <source>
        <dbReference type="Pfam" id="PF00561"/>
    </source>
</evidence>
<dbReference type="Pfam" id="PF00561">
    <property type="entry name" value="Abhydrolase_1"/>
    <property type="match status" value="1"/>
</dbReference>
<feature type="active site" description="Charge relay system" evidence="4">
    <location>
        <position position="314"/>
    </location>
</feature>
<name>A0A3M4M5C0_PSECI</name>
<sequence length="356" mass="39363">MMSKTVSASPIQRSLASHFVPASGLGNPHLQTLWGPLWRKRTLLERTRERMWLEDGDFLDMDWHGPHQVDAPLVLVLHGLTGSSNSPYVAGLQKALAAQGWASVALNWRGCSGEPNLLSRSYHSGASEDLAEVIAHLRALRPLAPLYAVGYSLGGNVLLKHLGESGTDSGLLGAVAVSVPFRLDECANRIGQGFSKVYQRHFMREMLAYIRDKQQRFQHEGLSEGLAELAALGSLENMRTFWDFDGRVTAPLHGFANAEDYYRRASSRYFLGQIRTPTLIIQAADDPFVFIHSLPEPGELSACTEFELQAKGGHVGFVDGSLKNPGYYLERRIPLWLSIAHERDNPYKASAPDGNL</sequence>
<comment type="similarity">
    <text evidence="1">Belongs to the AB hydrolase superfamily. AB hydrolase 4 family.</text>
</comment>
<dbReference type="InterPro" id="IPR029058">
    <property type="entry name" value="AB_hydrolase_fold"/>
</dbReference>
<dbReference type="InterPro" id="IPR050960">
    <property type="entry name" value="AB_hydrolase_4_sf"/>
</dbReference>
<evidence type="ECO:0000256" key="4">
    <source>
        <dbReference type="PIRSR" id="PIRSR005211-1"/>
    </source>
</evidence>
<dbReference type="PANTHER" id="PTHR10794">
    <property type="entry name" value="ABHYDROLASE DOMAIN-CONTAINING PROTEIN"/>
    <property type="match status" value="1"/>
</dbReference>
<dbReference type="PIRSF" id="PIRSF005211">
    <property type="entry name" value="Ab_hydro_YheT"/>
    <property type="match status" value="1"/>
</dbReference>
<accession>A0A3M4M5C0</accession>
<gene>
    <name evidence="6" type="ORF">ALQ04_03202</name>
</gene>
<dbReference type="EMBL" id="RBRE01000028">
    <property type="protein sequence ID" value="RMQ48391.1"/>
    <property type="molecule type" value="Genomic_DNA"/>
</dbReference>
<dbReference type="PROSITE" id="PS01133">
    <property type="entry name" value="UPF0017"/>
    <property type="match status" value="1"/>
</dbReference>
<reference evidence="6 7" key="1">
    <citation type="submission" date="2018-08" db="EMBL/GenBank/DDBJ databases">
        <title>Recombination of ecologically and evolutionarily significant loci maintains genetic cohesion in the Pseudomonas syringae species complex.</title>
        <authorList>
            <person name="Dillon M."/>
            <person name="Thakur S."/>
            <person name="Almeida R.N.D."/>
            <person name="Weir B.S."/>
            <person name="Guttman D.S."/>
        </authorList>
    </citation>
    <scope>NUCLEOTIDE SEQUENCE [LARGE SCALE GENOMIC DNA]</scope>
    <source>
        <strain evidence="6 7">ICMP 3353</strain>
    </source>
</reference>
<feature type="domain" description="AB hydrolase-1" evidence="5">
    <location>
        <begin position="72"/>
        <end position="320"/>
    </location>
</feature>
<proteinExistence type="inferred from homology"/>
<dbReference type="AlphaFoldDB" id="A0A3M4M5C0"/>
<dbReference type="SUPFAM" id="SSF53474">
    <property type="entry name" value="alpha/beta-Hydrolases"/>
    <property type="match status" value="1"/>
</dbReference>
<dbReference type="Proteomes" id="UP000277236">
    <property type="component" value="Unassembled WGS sequence"/>
</dbReference>
<feature type="active site" description="Charge relay system" evidence="4">
    <location>
        <position position="286"/>
    </location>
</feature>
<comment type="caution">
    <text evidence="6">The sequence shown here is derived from an EMBL/GenBank/DDBJ whole genome shotgun (WGS) entry which is preliminary data.</text>
</comment>
<dbReference type="NCBIfam" id="NF008218">
    <property type="entry name" value="PRK10985.1"/>
    <property type="match status" value="1"/>
</dbReference>
<keyword evidence="2" id="KW-0719">Serine esterase</keyword>
<evidence type="ECO:0000313" key="7">
    <source>
        <dbReference type="Proteomes" id="UP000277236"/>
    </source>
</evidence>
<dbReference type="GO" id="GO:0047372">
    <property type="term" value="F:monoacylglycerol lipase activity"/>
    <property type="evidence" value="ECO:0007669"/>
    <property type="project" value="TreeGrafter"/>
</dbReference>
<dbReference type="InterPro" id="IPR000952">
    <property type="entry name" value="AB_hydrolase_4_CS"/>
</dbReference>
<dbReference type="GO" id="GO:0034338">
    <property type="term" value="F:short-chain carboxylesterase activity"/>
    <property type="evidence" value="ECO:0007669"/>
    <property type="project" value="TreeGrafter"/>
</dbReference>
<dbReference type="InterPro" id="IPR012020">
    <property type="entry name" value="ABHD4"/>
</dbReference>
<keyword evidence="3" id="KW-0378">Hydrolase</keyword>
<evidence type="ECO:0000256" key="3">
    <source>
        <dbReference type="ARBA" id="ARBA00022801"/>
    </source>
</evidence>
<feature type="active site" description="Charge relay system" evidence="4">
    <location>
        <position position="152"/>
    </location>
</feature>
<evidence type="ECO:0000256" key="2">
    <source>
        <dbReference type="ARBA" id="ARBA00022487"/>
    </source>
</evidence>
<evidence type="ECO:0000256" key="1">
    <source>
        <dbReference type="ARBA" id="ARBA00010884"/>
    </source>
</evidence>
<protein>
    <recommendedName>
        <fullName evidence="5">AB hydrolase-1 domain-containing protein</fullName>
    </recommendedName>
</protein>
<dbReference type="PANTHER" id="PTHR10794:SF94">
    <property type="entry name" value="ESTERASE YHET-RELATED"/>
    <property type="match status" value="1"/>
</dbReference>
<evidence type="ECO:0000313" key="6">
    <source>
        <dbReference type="EMBL" id="RMQ48391.1"/>
    </source>
</evidence>
<dbReference type="Gene3D" id="3.40.50.1820">
    <property type="entry name" value="alpha/beta hydrolase"/>
    <property type="match status" value="1"/>
</dbReference>
<organism evidence="6 7">
    <name type="scientific">Pseudomonas cichorii</name>
    <dbReference type="NCBI Taxonomy" id="36746"/>
    <lineage>
        <taxon>Bacteria</taxon>
        <taxon>Pseudomonadati</taxon>
        <taxon>Pseudomonadota</taxon>
        <taxon>Gammaproteobacteria</taxon>
        <taxon>Pseudomonadales</taxon>
        <taxon>Pseudomonadaceae</taxon>
        <taxon>Pseudomonas</taxon>
    </lineage>
</organism>
<dbReference type="InterPro" id="IPR000073">
    <property type="entry name" value="AB_hydrolase_1"/>
</dbReference>